<gene>
    <name evidence="3" type="ORF">DAEQUDRAFT_717579</name>
</gene>
<dbReference type="Gene3D" id="3.90.228.10">
    <property type="match status" value="1"/>
</dbReference>
<keyword evidence="1" id="KW-0328">Glycosyltransferase</keyword>
<organism evidence="3 4">
    <name type="scientific">Daedalea quercina L-15889</name>
    <dbReference type="NCBI Taxonomy" id="1314783"/>
    <lineage>
        <taxon>Eukaryota</taxon>
        <taxon>Fungi</taxon>
        <taxon>Dikarya</taxon>
        <taxon>Basidiomycota</taxon>
        <taxon>Agaricomycotina</taxon>
        <taxon>Agaricomycetes</taxon>
        <taxon>Polyporales</taxon>
        <taxon>Fomitopsis</taxon>
    </lineage>
</organism>
<dbReference type="InterPro" id="IPR012317">
    <property type="entry name" value="Poly(ADP-ribose)pol_cat_dom"/>
</dbReference>
<evidence type="ECO:0000259" key="2">
    <source>
        <dbReference type="PROSITE" id="PS51059"/>
    </source>
</evidence>
<proteinExistence type="predicted"/>
<dbReference type="SUPFAM" id="SSF56399">
    <property type="entry name" value="ADP-ribosylation"/>
    <property type="match status" value="1"/>
</dbReference>
<dbReference type="AlphaFoldDB" id="A0A165LSE1"/>
<dbReference type="Gene3D" id="6.20.320.10">
    <property type="match status" value="1"/>
</dbReference>
<name>A0A165LSE1_9APHY</name>
<keyword evidence="4" id="KW-1185">Reference proteome</keyword>
<evidence type="ECO:0000313" key="3">
    <source>
        <dbReference type="EMBL" id="KZT64794.1"/>
    </source>
</evidence>
<sequence length="143" mass="15506">MLWHGTTRACTIGDSCSQGILCAKSSCSLCGIIRMSFSIAKAGQRPDHAFSRFGSGIYTTATSSKANDYVQERGGSPYHAMLLSEVVTGKMAFMTTNRQNLSQPPSGYDSVFGIPGLSSVLNYDEIVVYRDEAIHPSFLVIYC</sequence>
<dbReference type="PROSITE" id="PS51059">
    <property type="entry name" value="PARP_CATALYTIC"/>
    <property type="match status" value="1"/>
</dbReference>
<keyword evidence="1" id="KW-0808">Transferase</keyword>
<dbReference type="Pfam" id="PF00644">
    <property type="entry name" value="PARP"/>
    <property type="match status" value="1"/>
</dbReference>
<evidence type="ECO:0000256" key="1">
    <source>
        <dbReference type="RuleBase" id="RU362114"/>
    </source>
</evidence>
<keyword evidence="1" id="KW-0520">NAD</keyword>
<dbReference type="Proteomes" id="UP000076727">
    <property type="component" value="Unassembled WGS sequence"/>
</dbReference>
<dbReference type="GO" id="GO:0003950">
    <property type="term" value="F:NAD+ poly-ADP-ribosyltransferase activity"/>
    <property type="evidence" value="ECO:0007669"/>
    <property type="project" value="UniProtKB-UniRule"/>
</dbReference>
<dbReference type="STRING" id="1314783.A0A165LSE1"/>
<evidence type="ECO:0000313" key="4">
    <source>
        <dbReference type="Proteomes" id="UP000076727"/>
    </source>
</evidence>
<dbReference type="PANTHER" id="PTHR31681:SF3">
    <property type="entry name" value="OS04G0690100 PROTEIN"/>
    <property type="match status" value="1"/>
</dbReference>
<reference evidence="3 4" key="1">
    <citation type="journal article" date="2016" name="Mol. Biol. Evol.">
        <title>Comparative Genomics of Early-Diverging Mushroom-Forming Fungi Provides Insights into the Origins of Lignocellulose Decay Capabilities.</title>
        <authorList>
            <person name="Nagy L.G."/>
            <person name="Riley R."/>
            <person name="Tritt A."/>
            <person name="Adam C."/>
            <person name="Daum C."/>
            <person name="Floudas D."/>
            <person name="Sun H."/>
            <person name="Yadav J.S."/>
            <person name="Pangilinan J."/>
            <person name="Larsson K.H."/>
            <person name="Matsuura K."/>
            <person name="Barry K."/>
            <person name="Labutti K."/>
            <person name="Kuo R."/>
            <person name="Ohm R.A."/>
            <person name="Bhattacharya S.S."/>
            <person name="Shirouzu T."/>
            <person name="Yoshinaga Y."/>
            <person name="Martin F.M."/>
            <person name="Grigoriev I.V."/>
            <person name="Hibbett D.S."/>
        </authorList>
    </citation>
    <scope>NUCLEOTIDE SEQUENCE [LARGE SCALE GENOMIC DNA]</scope>
    <source>
        <strain evidence="3 4">L-15889</strain>
    </source>
</reference>
<feature type="domain" description="PARP catalytic" evidence="2">
    <location>
        <begin position="1"/>
        <end position="143"/>
    </location>
</feature>
<dbReference type="PANTHER" id="PTHR31681">
    <property type="entry name" value="C2H2-LIKE ZINC FINGER PROTEIN"/>
    <property type="match status" value="1"/>
</dbReference>
<accession>A0A165LSE1</accession>
<dbReference type="EMBL" id="KV429119">
    <property type="protein sequence ID" value="KZT64794.1"/>
    <property type="molecule type" value="Genomic_DNA"/>
</dbReference>
<protein>
    <recommendedName>
        <fullName evidence="1">Poly [ADP-ribose] polymerase</fullName>
        <shortName evidence="1">PARP</shortName>
        <ecNumber evidence="1">2.4.2.-</ecNumber>
    </recommendedName>
</protein>
<dbReference type="EC" id="2.4.2.-" evidence="1"/>
<dbReference type="OrthoDB" id="9514740at2759"/>